<sequence>MPPAMAQTSLHGAPLETHRGGGFSGNLLSLLTAPTQQRALSLEDRSPRSVGGYSKSREGDALFLGRLPRPAPCPGDAVLCM</sequence>
<dbReference type="EMBL" id="JAHHUM010000720">
    <property type="protein sequence ID" value="KAK5617441.1"/>
    <property type="molecule type" value="Genomic_DNA"/>
</dbReference>
<dbReference type="Proteomes" id="UP001311232">
    <property type="component" value="Unassembled WGS sequence"/>
</dbReference>
<evidence type="ECO:0000313" key="1">
    <source>
        <dbReference type="EMBL" id="KAK5617441.1"/>
    </source>
</evidence>
<gene>
    <name evidence="1" type="ORF">CRENBAI_006023</name>
</gene>
<name>A0AAV9S847_9TELE</name>
<proteinExistence type="predicted"/>
<comment type="caution">
    <text evidence="1">The sequence shown here is derived from an EMBL/GenBank/DDBJ whole genome shotgun (WGS) entry which is preliminary data.</text>
</comment>
<keyword evidence="2" id="KW-1185">Reference proteome</keyword>
<reference evidence="1 2" key="1">
    <citation type="submission" date="2021-06" db="EMBL/GenBank/DDBJ databases">
        <authorList>
            <person name="Palmer J.M."/>
        </authorList>
    </citation>
    <scope>NUCLEOTIDE SEQUENCE [LARGE SCALE GENOMIC DNA]</scope>
    <source>
        <strain evidence="1 2">MEX-2019</strain>
        <tissue evidence="1">Muscle</tissue>
    </source>
</reference>
<accession>A0AAV9S847</accession>
<protein>
    <submittedName>
        <fullName evidence="1">Uncharacterized protein</fullName>
    </submittedName>
</protein>
<evidence type="ECO:0000313" key="2">
    <source>
        <dbReference type="Proteomes" id="UP001311232"/>
    </source>
</evidence>
<organism evidence="1 2">
    <name type="scientific">Crenichthys baileyi</name>
    <name type="common">White River springfish</name>
    <dbReference type="NCBI Taxonomy" id="28760"/>
    <lineage>
        <taxon>Eukaryota</taxon>
        <taxon>Metazoa</taxon>
        <taxon>Chordata</taxon>
        <taxon>Craniata</taxon>
        <taxon>Vertebrata</taxon>
        <taxon>Euteleostomi</taxon>
        <taxon>Actinopterygii</taxon>
        <taxon>Neopterygii</taxon>
        <taxon>Teleostei</taxon>
        <taxon>Neoteleostei</taxon>
        <taxon>Acanthomorphata</taxon>
        <taxon>Ovalentaria</taxon>
        <taxon>Atherinomorphae</taxon>
        <taxon>Cyprinodontiformes</taxon>
        <taxon>Goodeidae</taxon>
        <taxon>Crenichthys</taxon>
    </lineage>
</organism>
<dbReference type="AlphaFoldDB" id="A0AAV9S847"/>